<dbReference type="InterPro" id="IPR029064">
    <property type="entry name" value="Ribosomal_eL30-like_sf"/>
</dbReference>
<dbReference type="InterPro" id="IPR040701">
    <property type="entry name" value="Bact_RF_family2"/>
</dbReference>
<evidence type="ECO:0000313" key="2">
    <source>
        <dbReference type="Proteomes" id="UP000294947"/>
    </source>
</evidence>
<proteinExistence type="predicted"/>
<dbReference type="RefSeq" id="WP_132486595.1">
    <property type="nucleotide sequence ID" value="NZ_SMKW01000022.1"/>
</dbReference>
<accession>A0A4R4YYR4</accession>
<name>A0A4R4YYR4_9PSEU</name>
<dbReference type="Gene3D" id="3.30.1330.30">
    <property type="match status" value="1"/>
</dbReference>
<keyword evidence="2" id="KW-1185">Reference proteome</keyword>
<dbReference type="AlphaFoldDB" id="A0A4R4YYR4"/>
<protein>
    <submittedName>
        <fullName evidence="1">Uncharacterized protein</fullName>
    </submittedName>
</protein>
<sequence>MELVGLRHVYEQEGPFATVYLEARSPGEDAGKQVELRWRALRDRLQAAGAPAETLDAIESALSGAPGEEQARGRVLVGAGSAVLLDEPWDVEPGAGDDAYWDALPQLGAYVREAARSVSELVVIADQEGAQVRQDVVTEHRGPQEIDTEVVEGTGHEGVHKPRHGALSHKRIHRRAEETLQRNAKDVVAHVNAVAAKFRPQVVVLAGGVQARTEVREHLPVELAELVVETERGGLAHNASDEALDEELVRIAGEESKRRAADSADRMEAGLTHGRAVQGDDPVVRAAEQGAVETLLLEDDAPAEHEAFLLKTCAETTSGVELVPAGTGLTDGAGAILRFPVHQ</sequence>
<dbReference type="SUPFAM" id="SSF55315">
    <property type="entry name" value="L30e-like"/>
    <property type="match status" value="1"/>
</dbReference>
<gene>
    <name evidence="1" type="ORF">E1288_18195</name>
</gene>
<dbReference type="Pfam" id="PF18844">
    <property type="entry name" value="baeRF_family2"/>
    <property type="match status" value="1"/>
</dbReference>
<dbReference type="Proteomes" id="UP000294947">
    <property type="component" value="Unassembled WGS sequence"/>
</dbReference>
<evidence type="ECO:0000313" key="1">
    <source>
        <dbReference type="EMBL" id="TDD50140.1"/>
    </source>
</evidence>
<comment type="caution">
    <text evidence="1">The sequence shown here is derived from an EMBL/GenBank/DDBJ whole genome shotgun (WGS) entry which is preliminary data.</text>
</comment>
<dbReference type="OrthoDB" id="5179393at2"/>
<reference evidence="1 2" key="1">
    <citation type="submission" date="2019-03" db="EMBL/GenBank/DDBJ databases">
        <title>Draft genome sequences of novel Actinobacteria.</title>
        <authorList>
            <person name="Sahin N."/>
            <person name="Ay H."/>
            <person name="Saygin H."/>
        </authorList>
    </citation>
    <scope>NUCLEOTIDE SEQUENCE [LARGE SCALE GENOMIC DNA]</scope>
    <source>
        <strain evidence="1 2">7K502</strain>
    </source>
</reference>
<organism evidence="1 2">
    <name type="scientific">Saccharopolyspora elongata</name>
    <dbReference type="NCBI Taxonomy" id="2530387"/>
    <lineage>
        <taxon>Bacteria</taxon>
        <taxon>Bacillati</taxon>
        <taxon>Actinomycetota</taxon>
        <taxon>Actinomycetes</taxon>
        <taxon>Pseudonocardiales</taxon>
        <taxon>Pseudonocardiaceae</taxon>
        <taxon>Saccharopolyspora</taxon>
    </lineage>
</organism>
<dbReference type="EMBL" id="SMKW01000022">
    <property type="protein sequence ID" value="TDD50140.1"/>
    <property type="molecule type" value="Genomic_DNA"/>
</dbReference>